<evidence type="ECO:0000313" key="1">
    <source>
        <dbReference type="Proteomes" id="UP000095287"/>
    </source>
</evidence>
<evidence type="ECO:0000313" key="2">
    <source>
        <dbReference type="WBParaSite" id="L893_g10170.t1"/>
    </source>
</evidence>
<accession>A0A1I7XW11</accession>
<proteinExistence type="predicted"/>
<protein>
    <submittedName>
        <fullName evidence="2">Transposase</fullName>
    </submittedName>
</protein>
<keyword evidence="1" id="KW-1185">Reference proteome</keyword>
<dbReference type="WBParaSite" id="L893_g10170.t1">
    <property type="protein sequence ID" value="L893_g10170.t1"/>
    <property type="gene ID" value="L893_g10170"/>
</dbReference>
<dbReference type="Proteomes" id="UP000095287">
    <property type="component" value="Unplaced"/>
</dbReference>
<sequence>MFVRSAHMSRRKLFARFHGIPLWLCAPDLIAWVREGPRRDAVTHKEPPRGPSTYVLEICKRCVLWGRNGWVWSGKERAIGPESM</sequence>
<name>A0A1I7XW11_9BILA</name>
<dbReference type="AlphaFoldDB" id="A0A1I7XW11"/>
<organism evidence="1 2">
    <name type="scientific">Steinernema glaseri</name>
    <dbReference type="NCBI Taxonomy" id="37863"/>
    <lineage>
        <taxon>Eukaryota</taxon>
        <taxon>Metazoa</taxon>
        <taxon>Ecdysozoa</taxon>
        <taxon>Nematoda</taxon>
        <taxon>Chromadorea</taxon>
        <taxon>Rhabditida</taxon>
        <taxon>Tylenchina</taxon>
        <taxon>Panagrolaimomorpha</taxon>
        <taxon>Strongyloidoidea</taxon>
        <taxon>Steinernematidae</taxon>
        <taxon>Steinernema</taxon>
    </lineage>
</organism>
<reference evidence="2" key="1">
    <citation type="submission" date="2016-11" db="UniProtKB">
        <authorList>
            <consortium name="WormBaseParasite"/>
        </authorList>
    </citation>
    <scope>IDENTIFICATION</scope>
</reference>